<comment type="subunit">
    <text evidence="5">Homodimer; the beta-strands of each monomer intercalate to form a hydrophobic core, while the alpha-helices form wings that extend away from the core.</text>
</comment>
<protein>
    <recommendedName>
        <fullName evidence="5">Translational regulator CsrA</fullName>
    </recommendedName>
</protein>
<dbReference type="SUPFAM" id="SSF117130">
    <property type="entry name" value="CsrA-like"/>
    <property type="match status" value="1"/>
</dbReference>
<dbReference type="PANTHER" id="PTHR34984">
    <property type="entry name" value="CARBON STORAGE REGULATOR"/>
    <property type="match status" value="1"/>
</dbReference>
<keyword evidence="5" id="KW-1005">Bacterial flagellum biogenesis</keyword>
<keyword evidence="3 5" id="KW-0810">Translation regulation</keyword>
<gene>
    <name evidence="5 6" type="primary">csrA</name>
    <name evidence="6" type="ORF">GCM10010978_15280</name>
</gene>
<dbReference type="InterPro" id="IPR036107">
    <property type="entry name" value="CsrA_sf"/>
</dbReference>
<dbReference type="InterPro" id="IPR003751">
    <property type="entry name" value="CsrA"/>
</dbReference>
<dbReference type="Gene3D" id="2.60.40.4380">
    <property type="entry name" value="Translational regulator CsrA"/>
    <property type="match status" value="1"/>
</dbReference>
<dbReference type="GO" id="GO:0048027">
    <property type="term" value="F:mRNA 5'-UTR binding"/>
    <property type="evidence" value="ECO:0007669"/>
    <property type="project" value="UniProtKB-UniRule"/>
</dbReference>
<comment type="subcellular location">
    <subcellularLocation>
        <location evidence="5">Cytoplasm</location>
    </subcellularLocation>
</comment>
<dbReference type="AlphaFoldDB" id="A0A8J3EKB5"/>
<evidence type="ECO:0000256" key="3">
    <source>
        <dbReference type="ARBA" id="ARBA00022845"/>
    </source>
</evidence>
<evidence type="ECO:0000256" key="4">
    <source>
        <dbReference type="ARBA" id="ARBA00022884"/>
    </source>
</evidence>
<sequence length="75" mass="8492">MLVLTRKKNESIQIGKDIEIKVIGIEGDQVKIGIQAPKSVEIFRKEIYVDIEKQNSEAANVSRDILELLKNPEKS</sequence>
<keyword evidence="2 5" id="KW-0678">Repressor</keyword>
<evidence type="ECO:0000256" key="5">
    <source>
        <dbReference type="HAMAP-Rule" id="MF_00167"/>
    </source>
</evidence>
<keyword evidence="7" id="KW-1185">Reference proteome</keyword>
<dbReference type="RefSeq" id="WP_188391797.1">
    <property type="nucleotide sequence ID" value="NZ_BMEV01000023.1"/>
</dbReference>
<dbReference type="NCBIfam" id="NF002469">
    <property type="entry name" value="PRK01712.1"/>
    <property type="match status" value="1"/>
</dbReference>
<dbReference type="GO" id="GO:0005829">
    <property type="term" value="C:cytosol"/>
    <property type="evidence" value="ECO:0007669"/>
    <property type="project" value="TreeGrafter"/>
</dbReference>
<keyword evidence="1 5" id="KW-0963">Cytoplasm</keyword>
<reference evidence="6" key="2">
    <citation type="submission" date="2020-09" db="EMBL/GenBank/DDBJ databases">
        <authorList>
            <person name="Sun Q."/>
            <person name="Zhou Y."/>
        </authorList>
    </citation>
    <scope>NUCLEOTIDE SEQUENCE</scope>
    <source>
        <strain evidence="6">CGMCC 1.12360</strain>
    </source>
</reference>
<reference evidence="6" key="1">
    <citation type="journal article" date="2014" name="Int. J. Syst. Evol. Microbiol.">
        <title>Complete genome sequence of Corynebacterium casei LMG S-19264T (=DSM 44701T), isolated from a smear-ripened cheese.</title>
        <authorList>
            <consortium name="US DOE Joint Genome Institute (JGI-PGF)"/>
            <person name="Walter F."/>
            <person name="Albersmeier A."/>
            <person name="Kalinowski J."/>
            <person name="Ruckert C."/>
        </authorList>
    </citation>
    <scope>NUCLEOTIDE SEQUENCE</scope>
    <source>
        <strain evidence="6">CGMCC 1.12360</strain>
    </source>
</reference>
<evidence type="ECO:0000256" key="1">
    <source>
        <dbReference type="ARBA" id="ARBA00022490"/>
    </source>
</evidence>
<comment type="function">
    <text evidence="5">A translational regulator that binds mRNA to regulate translation initiation and/or mRNA stability. Usually binds in the 5'-UTR at or near the Shine-Dalgarno sequence preventing ribosome-binding, thus repressing translation. Its main target seems to be the major flagellin gene, while its function is anatagonized by FliW.</text>
</comment>
<comment type="similarity">
    <text evidence="5">Belongs to the CsrA/RsmA family.</text>
</comment>
<dbReference type="HAMAP" id="MF_00167">
    <property type="entry name" value="CsrA"/>
    <property type="match status" value="1"/>
</dbReference>
<dbReference type="GO" id="GO:0045947">
    <property type="term" value="P:negative regulation of translational initiation"/>
    <property type="evidence" value="ECO:0007669"/>
    <property type="project" value="UniProtKB-UniRule"/>
</dbReference>
<dbReference type="GO" id="GO:0006109">
    <property type="term" value="P:regulation of carbohydrate metabolic process"/>
    <property type="evidence" value="ECO:0007669"/>
    <property type="project" value="InterPro"/>
</dbReference>
<dbReference type="Pfam" id="PF02599">
    <property type="entry name" value="CsrA"/>
    <property type="match status" value="1"/>
</dbReference>
<dbReference type="GO" id="GO:0006402">
    <property type="term" value="P:mRNA catabolic process"/>
    <property type="evidence" value="ECO:0007669"/>
    <property type="project" value="InterPro"/>
</dbReference>
<dbReference type="GO" id="GO:1902208">
    <property type="term" value="P:regulation of bacterial-type flagellum assembly"/>
    <property type="evidence" value="ECO:0007669"/>
    <property type="project" value="UniProtKB-UniRule"/>
</dbReference>
<dbReference type="NCBIfam" id="TIGR00202">
    <property type="entry name" value="csrA"/>
    <property type="match status" value="1"/>
</dbReference>
<dbReference type="GO" id="GO:0044781">
    <property type="term" value="P:bacterial-type flagellum organization"/>
    <property type="evidence" value="ECO:0007669"/>
    <property type="project" value="UniProtKB-KW"/>
</dbReference>
<evidence type="ECO:0000313" key="6">
    <source>
        <dbReference type="EMBL" id="GGH75427.1"/>
    </source>
</evidence>
<comment type="caution">
    <text evidence="6">The sequence shown here is derived from an EMBL/GenBank/DDBJ whole genome shotgun (WGS) entry which is preliminary data.</text>
</comment>
<keyword evidence="4 5" id="KW-0694">RNA-binding</keyword>
<accession>A0A8J3EKB5</accession>
<dbReference type="FunFam" id="2.60.40.4380:FF:000002">
    <property type="entry name" value="Translational regulator CsrA"/>
    <property type="match status" value="1"/>
</dbReference>
<organism evidence="6 7">
    <name type="scientific">Compostibacillus humi</name>
    <dbReference type="NCBI Taxonomy" id="1245525"/>
    <lineage>
        <taxon>Bacteria</taxon>
        <taxon>Bacillati</taxon>
        <taxon>Bacillota</taxon>
        <taxon>Bacilli</taxon>
        <taxon>Bacillales</taxon>
        <taxon>Bacillaceae</taxon>
        <taxon>Compostibacillus</taxon>
    </lineage>
</organism>
<dbReference type="Proteomes" id="UP000602050">
    <property type="component" value="Unassembled WGS sequence"/>
</dbReference>
<dbReference type="PANTHER" id="PTHR34984:SF1">
    <property type="entry name" value="CARBON STORAGE REGULATOR"/>
    <property type="match status" value="1"/>
</dbReference>
<proteinExistence type="inferred from homology"/>
<evidence type="ECO:0000313" key="7">
    <source>
        <dbReference type="Proteomes" id="UP000602050"/>
    </source>
</evidence>
<evidence type="ECO:0000256" key="2">
    <source>
        <dbReference type="ARBA" id="ARBA00022491"/>
    </source>
</evidence>
<name>A0A8J3EKB5_9BACI</name>
<dbReference type="EMBL" id="BMEV01000023">
    <property type="protein sequence ID" value="GGH75427.1"/>
    <property type="molecule type" value="Genomic_DNA"/>
</dbReference>